<protein>
    <submittedName>
        <fullName evidence="1">Uncharacterized protein</fullName>
    </submittedName>
</protein>
<evidence type="ECO:0000313" key="1">
    <source>
        <dbReference type="EMBL" id="GFT31230.1"/>
    </source>
</evidence>
<accession>A0A8X6NTV5</accession>
<dbReference type="Proteomes" id="UP000887013">
    <property type="component" value="Unassembled WGS sequence"/>
</dbReference>
<comment type="caution">
    <text evidence="1">The sequence shown here is derived from an EMBL/GenBank/DDBJ whole genome shotgun (WGS) entry which is preliminary data.</text>
</comment>
<keyword evidence="2" id="KW-1185">Reference proteome</keyword>
<proteinExistence type="predicted"/>
<reference evidence="1" key="1">
    <citation type="submission" date="2020-08" db="EMBL/GenBank/DDBJ databases">
        <title>Multicomponent nature underlies the extraordinary mechanical properties of spider dragline silk.</title>
        <authorList>
            <person name="Kono N."/>
            <person name="Nakamura H."/>
            <person name="Mori M."/>
            <person name="Yoshida Y."/>
            <person name="Ohtoshi R."/>
            <person name="Malay A.D."/>
            <person name="Moran D.A.P."/>
            <person name="Tomita M."/>
            <person name="Numata K."/>
            <person name="Arakawa K."/>
        </authorList>
    </citation>
    <scope>NUCLEOTIDE SEQUENCE</scope>
</reference>
<sequence>MLFDPSMKDIVAAKIAITLYNDCEVLHLCKETKLYLSPEEDWKVMIKKKLPDNVYSRPLQQKIMSFMKPISYEVEMWKEQHETFTGKQIGQRIMNKFHWKTDGTIDRLKTASSLIQSDVLQMRHRFRLACNYWQEKSVLSIWEQMSAGLRDYFCKIEMYDIPESERSSNINVIEWIRWHTQIGLLPQKLTPDERLEIISRVLDRNSDDHSSRFCVLLMPADQRPEVIQKNPYKVLKSFLFWPGQRMFIEMAHLVKNDDLEDYQFFDLLHIIIHQKILCNWDDFDYFELIREFWSLIPYKCKEFFEGCNMLKPIELIVANNRLEEPDLKKYLLRVQQRENNAREIAMNFCKRFFLPHLHGDTYRHMHEIVNYH</sequence>
<name>A0A8X6NTV5_NEPPI</name>
<organism evidence="1 2">
    <name type="scientific">Nephila pilipes</name>
    <name type="common">Giant wood spider</name>
    <name type="synonym">Nephila maculata</name>
    <dbReference type="NCBI Taxonomy" id="299642"/>
    <lineage>
        <taxon>Eukaryota</taxon>
        <taxon>Metazoa</taxon>
        <taxon>Ecdysozoa</taxon>
        <taxon>Arthropoda</taxon>
        <taxon>Chelicerata</taxon>
        <taxon>Arachnida</taxon>
        <taxon>Araneae</taxon>
        <taxon>Araneomorphae</taxon>
        <taxon>Entelegynae</taxon>
        <taxon>Araneoidea</taxon>
        <taxon>Nephilidae</taxon>
        <taxon>Nephila</taxon>
    </lineage>
</organism>
<dbReference type="AlphaFoldDB" id="A0A8X6NTV5"/>
<evidence type="ECO:0000313" key="2">
    <source>
        <dbReference type="Proteomes" id="UP000887013"/>
    </source>
</evidence>
<dbReference type="EMBL" id="BMAW01107883">
    <property type="protein sequence ID" value="GFT31230.1"/>
    <property type="molecule type" value="Genomic_DNA"/>
</dbReference>
<gene>
    <name evidence="1" type="primary">NCL1_48578</name>
    <name evidence="1" type="ORF">NPIL_70571</name>
</gene>